<accession>A0A3L8DDC3</accession>
<dbReference type="Proteomes" id="UP000279307">
    <property type="component" value="Chromosome 10"/>
</dbReference>
<gene>
    <name evidence="1" type="ORF">DMN91_010405</name>
</gene>
<feature type="non-terminal residue" evidence="1">
    <location>
        <position position="1"/>
    </location>
</feature>
<sequence length="206" mass="21679">APWLVRRARERGPPLKGAPILPMLKKLKVGGEGGEILGSVLHRLTELSSITSFASLQRTKTATGGSGHWVTQRGLLASDESRQLSPIQATGIITLIFQSQIHRKPKYASTQGKIHAAAARALTKRADRAAASTAAPPAARQELGWRRSSRCGLLAYAPPISSQAAGAGTQLNGTYMDLGSLPQASLAHPDGKCPPHIELGVQAAAF</sequence>
<protein>
    <submittedName>
        <fullName evidence="1">Uncharacterized protein</fullName>
    </submittedName>
</protein>
<organism evidence="1 2">
    <name type="scientific">Ooceraea biroi</name>
    <name type="common">Clonal raider ant</name>
    <name type="synonym">Cerapachys biroi</name>
    <dbReference type="NCBI Taxonomy" id="2015173"/>
    <lineage>
        <taxon>Eukaryota</taxon>
        <taxon>Metazoa</taxon>
        <taxon>Ecdysozoa</taxon>
        <taxon>Arthropoda</taxon>
        <taxon>Hexapoda</taxon>
        <taxon>Insecta</taxon>
        <taxon>Pterygota</taxon>
        <taxon>Neoptera</taxon>
        <taxon>Endopterygota</taxon>
        <taxon>Hymenoptera</taxon>
        <taxon>Apocrita</taxon>
        <taxon>Aculeata</taxon>
        <taxon>Formicoidea</taxon>
        <taxon>Formicidae</taxon>
        <taxon>Dorylinae</taxon>
        <taxon>Ooceraea</taxon>
    </lineage>
</organism>
<proteinExistence type="predicted"/>
<evidence type="ECO:0000313" key="2">
    <source>
        <dbReference type="Proteomes" id="UP000279307"/>
    </source>
</evidence>
<dbReference type="AlphaFoldDB" id="A0A3L8DDC3"/>
<name>A0A3L8DDC3_OOCBI</name>
<evidence type="ECO:0000313" key="1">
    <source>
        <dbReference type="EMBL" id="RLU18162.1"/>
    </source>
</evidence>
<dbReference type="EMBL" id="QOIP01000010">
    <property type="protein sequence ID" value="RLU18162.1"/>
    <property type="molecule type" value="Genomic_DNA"/>
</dbReference>
<comment type="caution">
    <text evidence="1">The sequence shown here is derived from an EMBL/GenBank/DDBJ whole genome shotgun (WGS) entry which is preliminary data.</text>
</comment>
<reference evidence="1 2" key="1">
    <citation type="journal article" date="2018" name="Genome Res.">
        <title>The genomic architecture and molecular evolution of ant odorant receptors.</title>
        <authorList>
            <person name="McKenzie S.K."/>
            <person name="Kronauer D.J.C."/>
        </authorList>
    </citation>
    <scope>NUCLEOTIDE SEQUENCE [LARGE SCALE GENOMIC DNA]</scope>
    <source>
        <strain evidence="1">Clonal line C1</strain>
    </source>
</reference>